<proteinExistence type="predicted"/>
<reference evidence="2 3" key="1">
    <citation type="submission" date="2023-06" db="EMBL/GenBank/DDBJ databases">
        <authorList>
            <person name="Oyuntsetseg B."/>
            <person name="Kim S.B."/>
        </authorList>
    </citation>
    <scope>NUCLEOTIDE SEQUENCE [LARGE SCALE GENOMIC DNA]</scope>
    <source>
        <strain evidence="2 3">4-36</strain>
    </source>
</reference>
<feature type="compositionally biased region" description="Polar residues" evidence="1">
    <location>
        <begin position="1"/>
        <end position="10"/>
    </location>
</feature>
<sequence>MRKSCRNSNFEPDDQRPQLVDGFDAPAGLAGDLGQPDDTVAELHQRDEVGVVGVGDAEQVERQPEGAGDVPAPGDVAGGAFAGFVIATQDLS</sequence>
<dbReference type="RefSeq" id="WP_285994742.1">
    <property type="nucleotide sequence ID" value="NZ_CP127295.1"/>
</dbReference>
<evidence type="ECO:0000313" key="3">
    <source>
        <dbReference type="Proteomes" id="UP001239397"/>
    </source>
</evidence>
<feature type="region of interest" description="Disordered" evidence="1">
    <location>
        <begin position="1"/>
        <end position="37"/>
    </location>
</feature>
<organism evidence="2 3">
    <name type="scientific">Amycolatopsis mongoliensis</name>
    <dbReference type="NCBI Taxonomy" id="715475"/>
    <lineage>
        <taxon>Bacteria</taxon>
        <taxon>Bacillati</taxon>
        <taxon>Actinomycetota</taxon>
        <taxon>Actinomycetes</taxon>
        <taxon>Pseudonocardiales</taxon>
        <taxon>Pseudonocardiaceae</taxon>
        <taxon>Amycolatopsis</taxon>
    </lineage>
</organism>
<accession>A0A9Y2JGX3</accession>
<evidence type="ECO:0000313" key="2">
    <source>
        <dbReference type="EMBL" id="WIX98257.1"/>
    </source>
</evidence>
<name>A0A9Y2JGX3_9PSEU</name>
<feature type="region of interest" description="Disordered" evidence="1">
    <location>
        <begin position="52"/>
        <end position="74"/>
    </location>
</feature>
<dbReference type="AlphaFoldDB" id="A0A9Y2JGX3"/>
<dbReference type="Proteomes" id="UP001239397">
    <property type="component" value="Chromosome"/>
</dbReference>
<evidence type="ECO:0000256" key="1">
    <source>
        <dbReference type="SAM" id="MobiDB-lite"/>
    </source>
</evidence>
<dbReference type="KEGG" id="amog:QRX60_29825"/>
<dbReference type="EMBL" id="CP127295">
    <property type="protein sequence ID" value="WIX98257.1"/>
    <property type="molecule type" value="Genomic_DNA"/>
</dbReference>
<keyword evidence="3" id="KW-1185">Reference proteome</keyword>
<gene>
    <name evidence="2" type="ORF">QRX60_29825</name>
</gene>
<protein>
    <submittedName>
        <fullName evidence="2">Uncharacterized protein</fullName>
    </submittedName>
</protein>